<dbReference type="Pfam" id="PF16153">
    <property type="entry name" value="DUF4861"/>
    <property type="match status" value="1"/>
</dbReference>
<comment type="caution">
    <text evidence="1">The sequence shown here is derived from an EMBL/GenBank/DDBJ whole genome shotgun (WGS) entry which is preliminary data.</text>
</comment>
<sequence length="389" mass="44163">MKVLRLFYVVSFLCILISCNQKKESVKFQVTNSLELDRTFETIELSKSFLNVENLEGLGIKDSKTGKILTSQLVDNDGDGTNDVLLFQPDISANSTKTFEVVDAVSDSAEAICYSRFVPERTDDYTWENNRVAFRVFGPDAQYRFENKLDKATLSSGVDAWLKKVEYPIINKWYKNDLSGKASYHKDHGEGLDNFHVGRSRGVGGLAFKKDSTYYISKNFTKYKTITTGPIRTSFWIEYDVWGPEGNLIKESRVISLDYGNNLSKFEVTLEGVDNISAGLTLHEKDGAITSHKDETWLNYWQPHADAELGTAIVSTPVYYSGNEKYDTEEKDLSNAFMHLKAVNNKVVYYTGFTWSKSKQFENQYAWEQYLSAFAKKAANPLSVTLVKN</sequence>
<dbReference type="PROSITE" id="PS51257">
    <property type="entry name" value="PROKAR_LIPOPROTEIN"/>
    <property type="match status" value="1"/>
</dbReference>
<evidence type="ECO:0000313" key="1">
    <source>
        <dbReference type="EMBL" id="TXG38422.1"/>
    </source>
</evidence>
<organism evidence="1 2">
    <name type="scientific">Seonamhaeicola maritimus</name>
    <dbReference type="NCBI Taxonomy" id="2591822"/>
    <lineage>
        <taxon>Bacteria</taxon>
        <taxon>Pseudomonadati</taxon>
        <taxon>Bacteroidota</taxon>
        <taxon>Flavobacteriia</taxon>
        <taxon>Flavobacteriales</taxon>
        <taxon>Flavobacteriaceae</taxon>
    </lineage>
</organism>
<accession>A0A5C7GJB7</accession>
<keyword evidence="2" id="KW-1185">Reference proteome</keyword>
<dbReference type="RefSeq" id="WP_147765566.1">
    <property type="nucleotide sequence ID" value="NZ_VRKQ01000008.1"/>
</dbReference>
<protein>
    <submittedName>
        <fullName evidence="1">DUF4861 domain-containing protein</fullName>
    </submittedName>
</protein>
<reference evidence="1 2" key="1">
    <citation type="submission" date="2019-08" db="EMBL/GenBank/DDBJ databases">
        <title>Seonamhaeicola sediminis sp. nov., isolated from marine sediment.</title>
        <authorList>
            <person name="Cao W.R."/>
        </authorList>
    </citation>
    <scope>NUCLEOTIDE SEQUENCE [LARGE SCALE GENOMIC DNA]</scope>
    <source>
        <strain evidence="1 2">1505</strain>
    </source>
</reference>
<dbReference type="OrthoDB" id="9800230at2"/>
<dbReference type="InterPro" id="IPR032342">
    <property type="entry name" value="DUF4861"/>
</dbReference>
<dbReference type="Proteomes" id="UP000321080">
    <property type="component" value="Unassembled WGS sequence"/>
</dbReference>
<name>A0A5C7GJB7_9FLAO</name>
<dbReference type="EMBL" id="VRKQ01000008">
    <property type="protein sequence ID" value="TXG38422.1"/>
    <property type="molecule type" value="Genomic_DNA"/>
</dbReference>
<gene>
    <name evidence="1" type="ORF">FUA22_00635</name>
</gene>
<proteinExistence type="predicted"/>
<dbReference type="AlphaFoldDB" id="A0A5C7GJB7"/>
<evidence type="ECO:0000313" key="2">
    <source>
        <dbReference type="Proteomes" id="UP000321080"/>
    </source>
</evidence>